<dbReference type="SUPFAM" id="SSF47336">
    <property type="entry name" value="ACP-like"/>
    <property type="match status" value="1"/>
</dbReference>
<dbReference type="NCBIfam" id="TIGR01733">
    <property type="entry name" value="AA-adenyl-dom"/>
    <property type="match status" value="1"/>
</dbReference>
<dbReference type="Proteomes" id="UP000629371">
    <property type="component" value="Unassembled WGS sequence"/>
</dbReference>
<dbReference type="SMART" id="SM00823">
    <property type="entry name" value="PKS_PP"/>
    <property type="match status" value="1"/>
</dbReference>
<dbReference type="InterPro" id="IPR023213">
    <property type="entry name" value="CAT-like_dom_sf"/>
</dbReference>
<dbReference type="InterPro" id="IPR009081">
    <property type="entry name" value="PP-bd_ACP"/>
</dbReference>
<dbReference type="InterPro" id="IPR045851">
    <property type="entry name" value="AMP-bd_C_sf"/>
</dbReference>
<dbReference type="Gene3D" id="3.30.559.10">
    <property type="entry name" value="Chloramphenicol acetyltransferase-like domain"/>
    <property type="match status" value="1"/>
</dbReference>
<dbReference type="CDD" id="cd05930">
    <property type="entry name" value="A_NRPS"/>
    <property type="match status" value="1"/>
</dbReference>
<dbReference type="EMBL" id="JAERRI010000001">
    <property type="protein sequence ID" value="MBL1088002.1"/>
    <property type="molecule type" value="Genomic_DNA"/>
</dbReference>
<dbReference type="InterPro" id="IPR010071">
    <property type="entry name" value="AA_adenyl_dom"/>
</dbReference>
<dbReference type="PROSITE" id="PS00455">
    <property type="entry name" value="AMP_BINDING"/>
    <property type="match status" value="1"/>
</dbReference>
<dbReference type="RefSeq" id="WP_201801218.1">
    <property type="nucleotide sequence ID" value="NZ_JAERRI010000001.1"/>
</dbReference>
<organism evidence="6 7">
    <name type="scientific">Streptomyces siderophoricus</name>
    <dbReference type="NCBI Taxonomy" id="2802281"/>
    <lineage>
        <taxon>Bacteria</taxon>
        <taxon>Bacillati</taxon>
        <taxon>Actinomycetota</taxon>
        <taxon>Actinomycetes</taxon>
        <taxon>Kitasatosporales</taxon>
        <taxon>Streptomycetaceae</taxon>
        <taxon>Streptomyces</taxon>
    </lineage>
</organism>
<feature type="compositionally biased region" description="Low complexity" evidence="4">
    <location>
        <begin position="454"/>
        <end position="465"/>
    </location>
</feature>
<keyword evidence="3" id="KW-0597">Phosphoprotein</keyword>
<accession>A0ABS1MK13</accession>
<dbReference type="Gene3D" id="3.30.300.30">
    <property type="match status" value="1"/>
</dbReference>
<dbReference type="PROSITE" id="PS00012">
    <property type="entry name" value="PHOSPHOPANTETHEINE"/>
    <property type="match status" value="1"/>
</dbReference>
<feature type="domain" description="Carrier" evidence="5">
    <location>
        <begin position="1006"/>
        <end position="1081"/>
    </location>
</feature>
<dbReference type="PANTHER" id="PTHR45527:SF1">
    <property type="entry name" value="FATTY ACID SYNTHASE"/>
    <property type="match status" value="1"/>
</dbReference>
<reference evidence="6 7" key="1">
    <citation type="submission" date="2021-01" db="EMBL/GenBank/DDBJ databases">
        <title>WGS of actinomycetes isolated from Thailand.</title>
        <authorList>
            <person name="Thawai C."/>
        </authorList>
    </citation>
    <scope>NUCLEOTIDE SEQUENCE [LARGE SCALE GENOMIC DNA]</scope>
    <source>
        <strain evidence="6 7">CH9-7</strain>
    </source>
</reference>
<dbReference type="InterPro" id="IPR042099">
    <property type="entry name" value="ANL_N_sf"/>
</dbReference>
<dbReference type="SUPFAM" id="SSF52777">
    <property type="entry name" value="CoA-dependent acyltransferases"/>
    <property type="match status" value="2"/>
</dbReference>
<dbReference type="InterPro" id="IPR020806">
    <property type="entry name" value="PKS_PP-bd"/>
</dbReference>
<dbReference type="CDD" id="cd19531">
    <property type="entry name" value="LCL_NRPS-like"/>
    <property type="match status" value="1"/>
</dbReference>
<dbReference type="PROSITE" id="PS50075">
    <property type="entry name" value="CARRIER"/>
    <property type="match status" value="1"/>
</dbReference>
<evidence type="ECO:0000256" key="1">
    <source>
        <dbReference type="ARBA" id="ARBA00001957"/>
    </source>
</evidence>
<dbReference type="Gene3D" id="3.40.50.12780">
    <property type="entry name" value="N-terminal domain of ligase-like"/>
    <property type="match status" value="1"/>
</dbReference>
<evidence type="ECO:0000256" key="3">
    <source>
        <dbReference type="ARBA" id="ARBA00022553"/>
    </source>
</evidence>
<dbReference type="Gene3D" id="1.10.1200.10">
    <property type="entry name" value="ACP-like"/>
    <property type="match status" value="1"/>
</dbReference>
<evidence type="ECO:0000256" key="2">
    <source>
        <dbReference type="ARBA" id="ARBA00022450"/>
    </source>
</evidence>
<sequence>MLPLSSSQEIVWLHEQVQPGSRAYNFTAALDLWGTLDAEALRRGLAAVLDRHPGLRLELVAVPGAVPGQRVAEDCAPRLRTVDLSGADDPDRAFEELLRTEAETPLDTYQAPLLRWTLVRLAADRHRLIHVEHHLIHDGHSFAILLRDVFTVYRGHVLGEPVELPAASSYAEHVRAQRDGGAAGDEERRAGLEFWTGELRDFSYDMPLPGLTRPGSRRRHHGGQLRQSIGADLAGRLREHARARGLTPFAALLGLFAELLRRHSGRTQMVIGTAVGNRPRGFEDAVGMFVNTIPLPLRLDPDAPAEESMDEVTDTLIRALPHQEVPVQELTRALGLHTSGADNPLFSVMFSAHDAELPEIDVPGLDITLFEGFNTGTTRFDLDVVLLPDDRRGVTPRHGAPGMTLVWDYDADMFGEDVAKLLAGRFLDLLRAYLDAPGTVLADLALPSAPEPVPAAAGTPVAPAAQDGADRDPLDPAAAHDPSLPALLVGARRITYGDLDALVVSLVERLGAAGVTAGQPVAAVLPRGLDSVVTLLACLRSGAVYCPLSPSDPPARLELLLERLSPALVLTPAEATVTGPAGASAPSLPSVPAGLPVAPVDAPVLPPARKAEVVPGASYIIHTSGSTGVPKPVAVGPAALANHLTGAAERFGLAPGDRALLFAQPSSDVALEEVLPSLYAGACLVVPEYEVPTGAELTELLTTARVTVANLPTSYFLATRDDMAPALRDGRWAPRLLVLGGERLPAEAMRAFLADTDATVLNVYGVTEAAISSTVHEITRDGLAEGAEIPLGTELPGERIHVLDAGRRPLPDGAVGELAIAGAGLAEGYVGNPEATAARFVTVDALGGERVYLTGDLGYRGRDGLLHFLGRRDNQVKLRGYRIELEEVEAAASAVLGGRSCAVVLDREAAGGPRLVGFLENTGPGTPGIPGAEWDEQALHTELSRRLPAALVPGRWARLDVLPRLAGGKPDRVALSRTAAALEPTVPVEAVAAAAPAGEGGATGPVSDDPLTALLADGWQEVLGHRRFDATSHFFHVGGHSLLAAQLSAWLEPHLGERPPLRLLFRNPVLADQADALAAFAAASTTAAAPTTTTATPVVTPVTAATTATEA</sequence>
<dbReference type="Pfam" id="PF00501">
    <property type="entry name" value="AMP-binding"/>
    <property type="match status" value="1"/>
</dbReference>
<evidence type="ECO:0000259" key="5">
    <source>
        <dbReference type="PROSITE" id="PS50075"/>
    </source>
</evidence>
<evidence type="ECO:0000256" key="4">
    <source>
        <dbReference type="SAM" id="MobiDB-lite"/>
    </source>
</evidence>
<dbReference type="SUPFAM" id="SSF56801">
    <property type="entry name" value="Acetyl-CoA synthetase-like"/>
    <property type="match status" value="1"/>
</dbReference>
<dbReference type="InterPro" id="IPR020845">
    <property type="entry name" value="AMP-binding_CS"/>
</dbReference>
<dbReference type="Pfam" id="PF00550">
    <property type="entry name" value="PP-binding"/>
    <property type="match status" value="1"/>
</dbReference>
<gene>
    <name evidence="6" type="ORF">JK360_01105</name>
</gene>
<proteinExistence type="predicted"/>
<dbReference type="InterPro" id="IPR006162">
    <property type="entry name" value="Ppantetheine_attach_site"/>
</dbReference>
<keyword evidence="2" id="KW-0596">Phosphopantetheine</keyword>
<keyword evidence="7" id="KW-1185">Reference proteome</keyword>
<dbReference type="InterPro" id="IPR000873">
    <property type="entry name" value="AMP-dep_synth/lig_dom"/>
</dbReference>
<name>A0ABS1MK13_9ACTN</name>
<dbReference type="Pfam" id="PF00668">
    <property type="entry name" value="Condensation"/>
    <property type="match status" value="1"/>
</dbReference>
<dbReference type="InterPro" id="IPR036736">
    <property type="entry name" value="ACP-like_sf"/>
</dbReference>
<dbReference type="PANTHER" id="PTHR45527">
    <property type="entry name" value="NONRIBOSOMAL PEPTIDE SYNTHETASE"/>
    <property type="match status" value="1"/>
</dbReference>
<evidence type="ECO:0000313" key="6">
    <source>
        <dbReference type="EMBL" id="MBL1088002.1"/>
    </source>
</evidence>
<comment type="caution">
    <text evidence="6">The sequence shown here is derived from an EMBL/GenBank/DDBJ whole genome shotgun (WGS) entry which is preliminary data.</text>
</comment>
<evidence type="ECO:0000313" key="7">
    <source>
        <dbReference type="Proteomes" id="UP000629371"/>
    </source>
</evidence>
<protein>
    <submittedName>
        <fullName evidence="6">Amino acid adenylation domain-containing protein</fullName>
    </submittedName>
</protein>
<dbReference type="InterPro" id="IPR001242">
    <property type="entry name" value="Condensation_dom"/>
</dbReference>
<dbReference type="Gene3D" id="3.30.559.30">
    <property type="entry name" value="Nonribosomal peptide synthetase, condensation domain"/>
    <property type="match status" value="1"/>
</dbReference>
<comment type="cofactor">
    <cofactor evidence="1">
        <name>pantetheine 4'-phosphate</name>
        <dbReference type="ChEBI" id="CHEBI:47942"/>
    </cofactor>
</comment>
<feature type="region of interest" description="Disordered" evidence="4">
    <location>
        <begin position="452"/>
        <end position="477"/>
    </location>
</feature>